<name>A0ABT2JGS2_9PSEU</name>
<accession>A0ABT2JGS2</accession>
<gene>
    <name evidence="2" type="ORF">JT362_28490</name>
</gene>
<comment type="caution">
    <text evidence="2">The sequence shown here is derived from an EMBL/GenBank/DDBJ whole genome shotgun (WGS) entry which is preliminary data.</text>
</comment>
<keyword evidence="3" id="KW-1185">Reference proteome</keyword>
<organism evidence="2 3">
    <name type="scientific">Actinophytocola gossypii</name>
    <dbReference type="NCBI Taxonomy" id="2812003"/>
    <lineage>
        <taxon>Bacteria</taxon>
        <taxon>Bacillati</taxon>
        <taxon>Actinomycetota</taxon>
        <taxon>Actinomycetes</taxon>
        <taxon>Pseudonocardiales</taxon>
        <taxon>Pseudonocardiaceae</taxon>
    </lineage>
</organism>
<reference evidence="2 3" key="1">
    <citation type="submission" date="2021-02" db="EMBL/GenBank/DDBJ databases">
        <title>Actinophytocola xerophila sp. nov., isolated from soil of cotton cropping field.</title>
        <authorList>
            <person name="Huang R."/>
            <person name="Chen X."/>
            <person name="Ge X."/>
            <person name="Liu W."/>
        </authorList>
    </citation>
    <scope>NUCLEOTIDE SEQUENCE [LARGE SCALE GENOMIC DNA]</scope>
    <source>
        <strain evidence="2 3">S1-96</strain>
    </source>
</reference>
<evidence type="ECO:0000313" key="3">
    <source>
        <dbReference type="Proteomes" id="UP001156441"/>
    </source>
</evidence>
<proteinExistence type="predicted"/>
<dbReference type="RefSeq" id="WP_260194956.1">
    <property type="nucleotide sequence ID" value="NZ_JAFFZE010000023.1"/>
</dbReference>
<protein>
    <submittedName>
        <fullName evidence="2">Uncharacterized protein</fullName>
    </submittedName>
</protein>
<dbReference type="EMBL" id="JAFFZE010000023">
    <property type="protein sequence ID" value="MCT2587069.1"/>
    <property type="molecule type" value="Genomic_DNA"/>
</dbReference>
<evidence type="ECO:0000313" key="2">
    <source>
        <dbReference type="EMBL" id="MCT2587069.1"/>
    </source>
</evidence>
<dbReference type="Proteomes" id="UP001156441">
    <property type="component" value="Unassembled WGS sequence"/>
</dbReference>
<sequence>MGYSYDPEALNKVAAGNSAAADSIDTGLAVRIPSADAGMSSEIVGLTVANLVLLGVTLAQTFDEISARVDATDGSYAEVENTNEGRMTYVARYHTNPGYHAPVGPLERAPVRNTEATP</sequence>
<feature type="region of interest" description="Disordered" evidence="1">
    <location>
        <begin position="99"/>
        <end position="118"/>
    </location>
</feature>
<evidence type="ECO:0000256" key="1">
    <source>
        <dbReference type="SAM" id="MobiDB-lite"/>
    </source>
</evidence>